<protein>
    <submittedName>
        <fullName evidence="2">Uncharacterized protein</fullName>
    </submittedName>
</protein>
<keyword evidence="1" id="KW-0732">Signal</keyword>
<dbReference type="Proteomes" id="UP000199242">
    <property type="component" value="Unassembled WGS sequence"/>
</dbReference>
<sequence length="234" mass="26574">MFHMKIITSSILLGIFISVSGQANFSLANNGGFLPQDNAVFNKVNSPNAGKNLSYSDIQGTPYYGKGYNVASFSGTNETAPARYNSYNDEVEFTKEDKTFILPKEDKFGVVNFTSPRYKMVRLNTNDELSGYFFESIEGDKYSLYKKIKTKFVDAVIAANSYATDRPASFKALDPIYYIKTAEGTYIKNPKNQKDLIQQMPDKKDVLTSFFKENKIKFDKEEDMKKLVNFLNQN</sequence>
<evidence type="ECO:0000313" key="3">
    <source>
        <dbReference type="Proteomes" id="UP000199242"/>
    </source>
</evidence>
<reference evidence="2 3" key="1">
    <citation type="submission" date="2016-10" db="EMBL/GenBank/DDBJ databases">
        <authorList>
            <person name="Varghese N."/>
            <person name="Submissions S."/>
        </authorList>
    </citation>
    <scope>NUCLEOTIDE SEQUENCE [LARGE SCALE GENOMIC DNA]</scope>
    <source>
        <strain evidence="2 3">CGMCC 1.10941</strain>
    </source>
</reference>
<gene>
    <name evidence="2" type="ORF">SAMN05216273_102202</name>
</gene>
<dbReference type="EMBL" id="FNHD01000002">
    <property type="protein sequence ID" value="SDL56358.1"/>
    <property type="molecule type" value="Genomic_DNA"/>
</dbReference>
<feature type="chain" id="PRO_5045188014" evidence="1">
    <location>
        <begin position="24"/>
        <end position="234"/>
    </location>
</feature>
<accession>A0ABY0QQY4</accession>
<feature type="signal peptide" evidence="1">
    <location>
        <begin position="1"/>
        <end position="23"/>
    </location>
</feature>
<name>A0ABY0QQY4_9FLAO</name>
<evidence type="ECO:0000313" key="2">
    <source>
        <dbReference type="EMBL" id="SDL56358.1"/>
    </source>
</evidence>
<organism evidence="2 3">
    <name type="scientific">Chryseobacterium taihuense</name>
    <dbReference type="NCBI Taxonomy" id="1141221"/>
    <lineage>
        <taxon>Bacteria</taxon>
        <taxon>Pseudomonadati</taxon>
        <taxon>Bacteroidota</taxon>
        <taxon>Flavobacteriia</taxon>
        <taxon>Flavobacteriales</taxon>
        <taxon>Weeksellaceae</taxon>
        <taxon>Chryseobacterium group</taxon>
        <taxon>Chryseobacterium</taxon>
    </lineage>
</organism>
<keyword evidence="3" id="KW-1185">Reference proteome</keyword>
<proteinExistence type="predicted"/>
<comment type="caution">
    <text evidence="2">The sequence shown here is derived from an EMBL/GenBank/DDBJ whole genome shotgun (WGS) entry which is preliminary data.</text>
</comment>
<evidence type="ECO:0000256" key="1">
    <source>
        <dbReference type="SAM" id="SignalP"/>
    </source>
</evidence>